<evidence type="ECO:0000256" key="3">
    <source>
        <dbReference type="ARBA" id="ARBA00022989"/>
    </source>
</evidence>
<dbReference type="InterPro" id="IPR025423">
    <property type="entry name" value="TMEM205-like"/>
</dbReference>
<dbReference type="OrthoDB" id="5797290at2"/>
<evidence type="ECO:0000256" key="1">
    <source>
        <dbReference type="ARBA" id="ARBA00004370"/>
    </source>
</evidence>
<keyword evidence="3 5" id="KW-1133">Transmembrane helix</keyword>
<evidence type="ECO:0000256" key="5">
    <source>
        <dbReference type="SAM" id="Phobius"/>
    </source>
</evidence>
<keyword evidence="8" id="KW-1185">Reference proteome</keyword>
<evidence type="ECO:0000313" key="8">
    <source>
        <dbReference type="Proteomes" id="UP000252884"/>
    </source>
</evidence>
<dbReference type="RefSeq" id="WP_114472548.1">
    <property type="nucleotide sequence ID" value="NZ_QPJK01000017.1"/>
</dbReference>
<feature type="transmembrane region" description="Helical" evidence="5">
    <location>
        <begin position="7"/>
        <end position="28"/>
    </location>
</feature>
<sequence>MRARLPLLAASLWWGSLTALFWIVPLLFMQLPSPALAGAAAARLFSGQTWATLACCLLILMASRPRDADRTATWARPVLPWVLGGLLLALVVEFAVAPRIVARENLKLWHNLGSGMLLLQWVCASITLWQLARPAPPSQEGD</sequence>
<feature type="domain" description="TMEM205-like" evidence="6">
    <location>
        <begin position="8"/>
        <end position="103"/>
    </location>
</feature>
<dbReference type="EMBL" id="QPJK01000017">
    <property type="protein sequence ID" value="RCW63835.1"/>
    <property type="molecule type" value="Genomic_DNA"/>
</dbReference>
<accession>A0A368X7P4</accession>
<protein>
    <submittedName>
        <fullName evidence="7">Uncharacterized protein DUF4149</fullName>
    </submittedName>
</protein>
<evidence type="ECO:0000313" key="7">
    <source>
        <dbReference type="EMBL" id="RCW63835.1"/>
    </source>
</evidence>
<evidence type="ECO:0000259" key="6">
    <source>
        <dbReference type="Pfam" id="PF13664"/>
    </source>
</evidence>
<proteinExistence type="predicted"/>
<name>A0A368X7P4_9BURK</name>
<keyword evidence="2 5" id="KW-0812">Transmembrane</keyword>
<comment type="subcellular location">
    <subcellularLocation>
        <location evidence="1">Membrane</location>
    </subcellularLocation>
</comment>
<reference evidence="7 8" key="1">
    <citation type="submission" date="2018-07" db="EMBL/GenBank/DDBJ databases">
        <title>Genomic Encyclopedia of Type Strains, Phase IV (KMG-IV): sequencing the most valuable type-strain genomes for metagenomic binning, comparative biology and taxonomic classification.</title>
        <authorList>
            <person name="Goeker M."/>
        </authorList>
    </citation>
    <scope>NUCLEOTIDE SEQUENCE [LARGE SCALE GENOMIC DNA]</scope>
    <source>
        <strain evidence="7 8">DSM 21634</strain>
    </source>
</reference>
<dbReference type="GO" id="GO:0016020">
    <property type="term" value="C:membrane"/>
    <property type="evidence" value="ECO:0007669"/>
    <property type="project" value="UniProtKB-SubCell"/>
</dbReference>
<dbReference type="Proteomes" id="UP000252884">
    <property type="component" value="Unassembled WGS sequence"/>
</dbReference>
<keyword evidence="4 5" id="KW-0472">Membrane</keyword>
<dbReference type="AlphaFoldDB" id="A0A368X7P4"/>
<gene>
    <name evidence="7" type="ORF">DES41_11753</name>
</gene>
<comment type="caution">
    <text evidence="7">The sequence shown here is derived from an EMBL/GenBank/DDBJ whole genome shotgun (WGS) entry which is preliminary data.</text>
</comment>
<feature type="transmembrane region" description="Helical" evidence="5">
    <location>
        <begin position="40"/>
        <end position="60"/>
    </location>
</feature>
<organism evidence="7 8">
    <name type="scientific">Pseudorhodoferax soli</name>
    <dbReference type="NCBI Taxonomy" id="545864"/>
    <lineage>
        <taxon>Bacteria</taxon>
        <taxon>Pseudomonadati</taxon>
        <taxon>Pseudomonadota</taxon>
        <taxon>Betaproteobacteria</taxon>
        <taxon>Burkholderiales</taxon>
        <taxon>Comamonadaceae</taxon>
    </lineage>
</organism>
<evidence type="ECO:0000256" key="4">
    <source>
        <dbReference type="ARBA" id="ARBA00023136"/>
    </source>
</evidence>
<evidence type="ECO:0000256" key="2">
    <source>
        <dbReference type="ARBA" id="ARBA00022692"/>
    </source>
</evidence>
<dbReference type="Pfam" id="PF13664">
    <property type="entry name" value="DUF4149"/>
    <property type="match status" value="1"/>
</dbReference>
<feature type="transmembrane region" description="Helical" evidence="5">
    <location>
        <begin position="81"/>
        <end position="102"/>
    </location>
</feature>